<evidence type="ECO:0000259" key="1">
    <source>
        <dbReference type="Pfam" id="PF14238"/>
    </source>
</evidence>
<dbReference type="Pfam" id="PF14238">
    <property type="entry name" value="DUF4340"/>
    <property type="match status" value="1"/>
</dbReference>
<gene>
    <name evidence="2" type="ORF">METZ01_LOCUS360366</name>
</gene>
<accession>A0A382SD82</accession>
<name>A0A382SD82_9ZZZZ</name>
<dbReference type="AlphaFoldDB" id="A0A382SD82"/>
<feature type="domain" description="DUF4340" evidence="1">
    <location>
        <begin position="66"/>
        <end position="201"/>
    </location>
</feature>
<evidence type="ECO:0000313" key="2">
    <source>
        <dbReference type="EMBL" id="SVD07512.1"/>
    </source>
</evidence>
<sequence length="209" mass="22773">MCVAFAFVAIVYLVSSGSNDEPQMIIGHEPLSGLPVGKIESIQITSINETCAALETLILNRGKDAWIVGNGRDYPADSDRIERFVKEFTEMKVLRQVPASASQLGRIHLLDPDNGGNHTATQVTLLGSDKKVVHTLHLGKEIAPAQASDSTSVFGGGSFPDRRFIMLNGNRETIAVVDQTFSNANPTPSDWLNKDFFKIENPKSNAVNY</sequence>
<reference evidence="2" key="1">
    <citation type="submission" date="2018-05" db="EMBL/GenBank/DDBJ databases">
        <authorList>
            <person name="Lanie J.A."/>
            <person name="Ng W.-L."/>
            <person name="Kazmierczak K.M."/>
            <person name="Andrzejewski T.M."/>
            <person name="Davidsen T.M."/>
            <person name="Wayne K.J."/>
            <person name="Tettelin H."/>
            <person name="Glass J.I."/>
            <person name="Rusch D."/>
            <person name="Podicherti R."/>
            <person name="Tsui H.-C.T."/>
            <person name="Winkler M.E."/>
        </authorList>
    </citation>
    <scope>NUCLEOTIDE SEQUENCE</scope>
</reference>
<dbReference type="EMBL" id="UINC01128018">
    <property type="protein sequence ID" value="SVD07512.1"/>
    <property type="molecule type" value="Genomic_DNA"/>
</dbReference>
<protein>
    <recommendedName>
        <fullName evidence="1">DUF4340 domain-containing protein</fullName>
    </recommendedName>
</protein>
<proteinExistence type="predicted"/>
<dbReference type="InterPro" id="IPR025641">
    <property type="entry name" value="DUF4340"/>
</dbReference>
<feature type="non-terminal residue" evidence="2">
    <location>
        <position position="209"/>
    </location>
</feature>
<organism evidence="2">
    <name type="scientific">marine metagenome</name>
    <dbReference type="NCBI Taxonomy" id="408172"/>
    <lineage>
        <taxon>unclassified sequences</taxon>
        <taxon>metagenomes</taxon>
        <taxon>ecological metagenomes</taxon>
    </lineage>
</organism>